<feature type="compositionally biased region" description="Basic and acidic residues" evidence="1">
    <location>
        <begin position="1"/>
        <end position="17"/>
    </location>
</feature>
<feature type="region of interest" description="Disordered" evidence="1">
    <location>
        <begin position="1"/>
        <end position="22"/>
    </location>
</feature>
<feature type="transmembrane region" description="Helical" evidence="2">
    <location>
        <begin position="54"/>
        <end position="72"/>
    </location>
</feature>
<keyword evidence="2" id="KW-0812">Transmembrane</keyword>
<feature type="transmembrane region" description="Helical" evidence="2">
    <location>
        <begin position="92"/>
        <end position="112"/>
    </location>
</feature>
<evidence type="ECO:0000256" key="1">
    <source>
        <dbReference type="SAM" id="MobiDB-lite"/>
    </source>
</evidence>
<dbReference type="GeneID" id="42301546"/>
<evidence type="ECO:0000313" key="5">
    <source>
        <dbReference type="Proteomes" id="UP000326170"/>
    </source>
</evidence>
<protein>
    <submittedName>
        <fullName evidence="4">DUF4212 domain-containing protein</fullName>
    </submittedName>
</protein>
<proteinExistence type="predicted"/>
<dbReference type="KEGG" id="nas:GCU68_10840"/>
<gene>
    <name evidence="4" type="ORF">GCU68_10840</name>
</gene>
<dbReference type="OrthoDB" id="190044at2157"/>
<keyword evidence="2" id="KW-0472">Membrane</keyword>
<dbReference type="Proteomes" id="UP000326170">
    <property type="component" value="Chromosome"/>
</dbReference>
<organism evidence="4 5">
    <name type="scientific">Natronorubrum aibiense</name>
    <dbReference type="NCBI Taxonomy" id="348826"/>
    <lineage>
        <taxon>Archaea</taxon>
        <taxon>Methanobacteriati</taxon>
        <taxon>Methanobacteriota</taxon>
        <taxon>Stenosarchaea group</taxon>
        <taxon>Halobacteria</taxon>
        <taxon>Halobacteriales</taxon>
        <taxon>Natrialbaceae</taxon>
        <taxon>Natronorubrum</taxon>
    </lineage>
</organism>
<dbReference type="Pfam" id="PF13937">
    <property type="entry name" value="DUF4212"/>
    <property type="match status" value="1"/>
</dbReference>
<evidence type="ECO:0000256" key="2">
    <source>
        <dbReference type="SAM" id="Phobius"/>
    </source>
</evidence>
<feature type="domain" description="Sodium symporter small subunit" evidence="3">
    <location>
        <begin position="45"/>
        <end position="124"/>
    </location>
</feature>
<dbReference type="InterPro" id="IPR019886">
    <property type="entry name" value="Na_symporter_ssu"/>
</dbReference>
<dbReference type="NCBIfam" id="TIGR03647">
    <property type="entry name" value="Na_symport_sm"/>
    <property type="match status" value="1"/>
</dbReference>
<name>A0A5P9P4C4_9EURY</name>
<keyword evidence="2" id="KW-1133">Transmembrane helix</keyword>
<dbReference type="EMBL" id="CP045488">
    <property type="protein sequence ID" value="QFU82994.1"/>
    <property type="molecule type" value="Genomic_DNA"/>
</dbReference>
<reference evidence="4 5" key="1">
    <citation type="journal article" date="2007" name="Int. J. Syst. Evol. Microbiol.">
        <title>Natronorubrum sulfidifaciens sp. nov., an extremely haloalkaliphilic archaeon isolated from Aiding salt lake in Xin-Jiang, China.</title>
        <authorList>
            <person name="Cui H.L."/>
            <person name="Tohty D."/>
            <person name="Liu H.C."/>
            <person name="Liu S.J."/>
            <person name="Oren A."/>
            <person name="Zhou P.J."/>
        </authorList>
    </citation>
    <scope>NUCLEOTIDE SEQUENCE [LARGE SCALE GENOMIC DNA]</scope>
    <source>
        <strain evidence="4 5">7-3</strain>
    </source>
</reference>
<keyword evidence="5" id="KW-1185">Reference proteome</keyword>
<dbReference type="RefSeq" id="WP_152941509.1">
    <property type="nucleotide sequence ID" value="NZ_CP045488.1"/>
</dbReference>
<sequence>MTADTNHDSEHDTREVATDGGMSDVEREKQVDYLDVEINLLKPATPFMRDHLRVIWLGFAIWALTTFGPITLTRIAPDVMTTQMPVIGFPLHYFLLAIVGPGAALILSVWYARKRDQIDDKYGIEQPTAAPEPTETTSDDATAADGGVSE</sequence>
<feature type="compositionally biased region" description="Low complexity" evidence="1">
    <location>
        <begin position="127"/>
        <end position="150"/>
    </location>
</feature>
<dbReference type="AlphaFoldDB" id="A0A5P9P4C4"/>
<accession>A0A5P9P4C4</accession>
<evidence type="ECO:0000259" key="3">
    <source>
        <dbReference type="Pfam" id="PF13937"/>
    </source>
</evidence>
<feature type="region of interest" description="Disordered" evidence="1">
    <location>
        <begin position="122"/>
        <end position="150"/>
    </location>
</feature>
<evidence type="ECO:0000313" key="4">
    <source>
        <dbReference type="EMBL" id="QFU82994.1"/>
    </source>
</evidence>